<dbReference type="Proteomes" id="UP000588071">
    <property type="component" value="Unassembled WGS sequence"/>
</dbReference>
<evidence type="ECO:0000313" key="3">
    <source>
        <dbReference type="Proteomes" id="UP000588071"/>
    </source>
</evidence>
<dbReference type="AlphaFoldDB" id="A0A7X9NKG9"/>
<dbReference type="Pfam" id="PF05043">
    <property type="entry name" value="Mga"/>
    <property type="match status" value="1"/>
</dbReference>
<protein>
    <recommendedName>
        <fullName evidence="1">Mga helix-turn-helix domain-containing protein</fullName>
    </recommendedName>
</protein>
<sequence>MNNLEQLPFSAFIEKNYHSIANAYRIRNKAEKYLKHIGLKTYKHQIAGPEYRIRFFIAMLYSQYGVKYYSLSDDDIRIAHQFILASNHAIQPKLLETTTDDFLFFEVLLMLTWVRRENNVELQDWEDLAALKQLFIYQQLVDYVHLNLEQSLNTFFNQTKLDYIFLCYCTTNNFLFSDQWQNEDIKALHQIIFTNKQIKSLLQHLAQKLRLVKEVIFTRNFRVAIVYFYKKCILNLHSLLPESNPFLFNTLNTNQKVLFNQVQRMIDVWRTANNIPYFFTKEQIYFLTNQIEVIYQLFIPEIDITIVTNTISEYESIALKLTTTFNHYKLNPKVFMINAENIEQLYQNKNTIVLIHPKFVTFIDETKLLASSPIIKLAIDYLPTYQEQLIQLFKQFNNRSFLALLN</sequence>
<name>A0A7X9NKG9_9ENTE</name>
<comment type="caution">
    <text evidence="2">The sequence shown here is derived from an EMBL/GenBank/DDBJ whole genome shotgun (WGS) entry which is preliminary data.</text>
</comment>
<dbReference type="EMBL" id="JABAFV010000002">
    <property type="protein sequence ID" value="NME49058.1"/>
    <property type="molecule type" value="Genomic_DNA"/>
</dbReference>
<accession>A0A7X9NKG9</accession>
<organism evidence="2 3">
    <name type="scientific">Enterococcus cecorum</name>
    <dbReference type="NCBI Taxonomy" id="44008"/>
    <lineage>
        <taxon>Bacteria</taxon>
        <taxon>Bacillati</taxon>
        <taxon>Bacillota</taxon>
        <taxon>Bacilli</taxon>
        <taxon>Lactobacillales</taxon>
        <taxon>Enterococcaceae</taxon>
        <taxon>Enterococcus</taxon>
    </lineage>
</organism>
<dbReference type="InterPro" id="IPR007737">
    <property type="entry name" value="Mga_HTH"/>
</dbReference>
<evidence type="ECO:0000259" key="1">
    <source>
        <dbReference type="Pfam" id="PF05043"/>
    </source>
</evidence>
<evidence type="ECO:0000313" key="2">
    <source>
        <dbReference type="EMBL" id="NME49058.1"/>
    </source>
</evidence>
<gene>
    <name evidence="2" type="ORF">HF857_02080</name>
</gene>
<feature type="domain" description="Mga helix-turn-helix" evidence="1">
    <location>
        <begin position="5"/>
        <end position="61"/>
    </location>
</feature>
<reference evidence="2 3" key="1">
    <citation type="submission" date="2020-04" db="EMBL/GenBank/DDBJ databases">
        <authorList>
            <person name="Hitch T.C.A."/>
            <person name="Wylensek D."/>
            <person name="Clavel T."/>
        </authorList>
    </citation>
    <scope>NUCLEOTIDE SEQUENCE [LARGE SCALE GENOMIC DNA]</scope>
    <source>
        <strain evidence="2 3">WCA-380-WT-3C</strain>
    </source>
</reference>
<proteinExistence type="predicted"/>